<sequence length="63" mass="6531">MFRLEASQAQGGLLLPPPPLRHTAAAPPSLADVDSSSLSPLPAALELAPELEPALKHRIANGQ</sequence>
<comment type="caution">
    <text evidence="1">The sequence shown here is derived from an EMBL/GenBank/DDBJ whole genome shotgun (WGS) entry which is preliminary data.</text>
</comment>
<proteinExistence type="predicted"/>
<keyword evidence="2" id="KW-1185">Reference proteome</keyword>
<evidence type="ECO:0000313" key="1">
    <source>
        <dbReference type="EMBL" id="KAF2470765.1"/>
    </source>
</evidence>
<name>A0ACB6QXG1_9PLEO</name>
<evidence type="ECO:0000313" key="2">
    <source>
        <dbReference type="Proteomes" id="UP000799755"/>
    </source>
</evidence>
<gene>
    <name evidence="1" type="ORF">BDR25DRAFT_355226</name>
</gene>
<dbReference type="Proteomes" id="UP000799755">
    <property type="component" value="Unassembled WGS sequence"/>
</dbReference>
<dbReference type="EMBL" id="MU003507">
    <property type="protein sequence ID" value="KAF2470765.1"/>
    <property type="molecule type" value="Genomic_DNA"/>
</dbReference>
<reference evidence="1" key="1">
    <citation type="journal article" date="2020" name="Stud. Mycol.">
        <title>101 Dothideomycetes genomes: a test case for predicting lifestyles and emergence of pathogens.</title>
        <authorList>
            <person name="Haridas S."/>
            <person name="Albert R."/>
            <person name="Binder M."/>
            <person name="Bloem J."/>
            <person name="Labutti K."/>
            <person name="Salamov A."/>
            <person name="Andreopoulos B."/>
            <person name="Baker S."/>
            <person name="Barry K."/>
            <person name="Bills G."/>
            <person name="Bluhm B."/>
            <person name="Cannon C."/>
            <person name="Castanera R."/>
            <person name="Culley D."/>
            <person name="Daum C."/>
            <person name="Ezra D."/>
            <person name="Gonzalez J."/>
            <person name="Henrissat B."/>
            <person name="Kuo A."/>
            <person name="Liang C."/>
            <person name="Lipzen A."/>
            <person name="Lutzoni F."/>
            <person name="Magnuson J."/>
            <person name="Mondo S."/>
            <person name="Nolan M."/>
            <person name="Ohm R."/>
            <person name="Pangilinan J."/>
            <person name="Park H.-J."/>
            <person name="Ramirez L."/>
            <person name="Alfaro M."/>
            <person name="Sun H."/>
            <person name="Tritt A."/>
            <person name="Yoshinaga Y."/>
            <person name="Zwiers L.-H."/>
            <person name="Turgeon B."/>
            <person name="Goodwin S."/>
            <person name="Spatafora J."/>
            <person name="Crous P."/>
            <person name="Grigoriev I."/>
        </authorList>
    </citation>
    <scope>NUCLEOTIDE SEQUENCE</scope>
    <source>
        <strain evidence="1">ATCC 200398</strain>
    </source>
</reference>
<protein>
    <submittedName>
        <fullName evidence="1">Uncharacterized protein</fullName>
    </submittedName>
</protein>
<accession>A0ACB6QXG1</accession>
<organism evidence="1 2">
    <name type="scientific">Lindgomyces ingoldianus</name>
    <dbReference type="NCBI Taxonomy" id="673940"/>
    <lineage>
        <taxon>Eukaryota</taxon>
        <taxon>Fungi</taxon>
        <taxon>Dikarya</taxon>
        <taxon>Ascomycota</taxon>
        <taxon>Pezizomycotina</taxon>
        <taxon>Dothideomycetes</taxon>
        <taxon>Pleosporomycetidae</taxon>
        <taxon>Pleosporales</taxon>
        <taxon>Lindgomycetaceae</taxon>
        <taxon>Lindgomyces</taxon>
    </lineage>
</organism>